<feature type="transmembrane region" description="Helical" evidence="1">
    <location>
        <begin position="281"/>
        <end position="300"/>
    </location>
</feature>
<dbReference type="Proteomes" id="UP000318521">
    <property type="component" value="Unassembled WGS sequence"/>
</dbReference>
<keyword evidence="1" id="KW-0472">Membrane</keyword>
<accession>A0A554A0D1</accession>
<feature type="transmembrane region" description="Helical" evidence="1">
    <location>
        <begin position="44"/>
        <end position="63"/>
    </location>
</feature>
<dbReference type="EMBL" id="VLXZ01000004">
    <property type="protein sequence ID" value="TSB47157.1"/>
    <property type="molecule type" value="Genomic_DNA"/>
</dbReference>
<evidence type="ECO:0000256" key="1">
    <source>
        <dbReference type="SAM" id="Phobius"/>
    </source>
</evidence>
<protein>
    <submittedName>
        <fullName evidence="2">Uncharacterized protein</fullName>
    </submittedName>
</protein>
<dbReference type="AlphaFoldDB" id="A0A554A0D1"/>
<dbReference type="OrthoDB" id="8641791at2"/>
<feature type="transmembrane region" description="Helical" evidence="1">
    <location>
        <begin position="133"/>
        <end position="156"/>
    </location>
</feature>
<name>A0A554A0D1_9BACI</name>
<feature type="transmembrane region" description="Helical" evidence="1">
    <location>
        <begin position="253"/>
        <end position="275"/>
    </location>
</feature>
<feature type="transmembrane region" description="Helical" evidence="1">
    <location>
        <begin position="177"/>
        <end position="201"/>
    </location>
</feature>
<keyword evidence="1" id="KW-1133">Transmembrane helix</keyword>
<evidence type="ECO:0000313" key="3">
    <source>
        <dbReference type="Proteomes" id="UP000318521"/>
    </source>
</evidence>
<dbReference type="RefSeq" id="WP_143848387.1">
    <property type="nucleotide sequence ID" value="NZ_VLXZ01000004.1"/>
</dbReference>
<gene>
    <name evidence="2" type="ORF">FN960_09110</name>
</gene>
<feature type="transmembrane region" description="Helical" evidence="1">
    <location>
        <begin position="101"/>
        <end position="121"/>
    </location>
</feature>
<keyword evidence="3" id="KW-1185">Reference proteome</keyword>
<comment type="caution">
    <text evidence="2">The sequence shown here is derived from an EMBL/GenBank/DDBJ whole genome shotgun (WGS) entry which is preliminary data.</text>
</comment>
<reference evidence="2 3" key="1">
    <citation type="submission" date="2019-07" db="EMBL/GenBank/DDBJ databases">
        <authorList>
            <person name="Park Y.J."/>
            <person name="Jeong S.E."/>
            <person name="Jung H.S."/>
        </authorList>
    </citation>
    <scope>NUCLEOTIDE SEQUENCE [LARGE SCALE GENOMIC DNA]</scope>
    <source>
        <strain evidence="3">P16(2019)</strain>
    </source>
</reference>
<sequence>MGTGVAIAIAGQGMALSSDYMIKIAPMLSATAAGVEVSAVADKALILSLITGLTALVLAYFRLRKTFQSPSMRHLQHWMKLNGTEQVTATRTQSAAEAKTSLFFAILVPVAFLAVVVYMVYATFSGADSLEGGAGAALIGGVAILILIAAATVYNWRQSLNQVSEHLIEGFTFAFRAMGPVIPIAGFFFLGSGEISARIFLLEEGVQAPSFLFELVEAGQQFIPDSPLFAGFGLLIVGMVTGLDGSGFSGLPLVGALSGALAPTVGVDAATLAAIGQMGAVWVGGGTLIAWSSIVAVAGFAKVSVIELVRQCFIPVMSGLILSTLIAIWLF</sequence>
<feature type="transmembrane region" description="Helical" evidence="1">
    <location>
        <begin position="312"/>
        <end position="330"/>
    </location>
</feature>
<proteinExistence type="predicted"/>
<keyword evidence="1" id="KW-0812">Transmembrane</keyword>
<feature type="transmembrane region" description="Helical" evidence="1">
    <location>
        <begin position="221"/>
        <end position="241"/>
    </location>
</feature>
<organism evidence="2 3">
    <name type="scientific">Alkalicoccobacillus porphyridii</name>
    <dbReference type="NCBI Taxonomy" id="2597270"/>
    <lineage>
        <taxon>Bacteria</taxon>
        <taxon>Bacillati</taxon>
        <taxon>Bacillota</taxon>
        <taxon>Bacilli</taxon>
        <taxon>Bacillales</taxon>
        <taxon>Bacillaceae</taxon>
        <taxon>Alkalicoccobacillus</taxon>
    </lineage>
</organism>
<evidence type="ECO:0000313" key="2">
    <source>
        <dbReference type="EMBL" id="TSB47157.1"/>
    </source>
</evidence>